<keyword evidence="1" id="KW-0812">Transmembrane</keyword>
<gene>
    <name evidence="2" type="ORF">HH215_11015</name>
</gene>
<dbReference type="AlphaFoldDB" id="A0A7Z2VIT6"/>
<dbReference type="EMBL" id="CP051680">
    <property type="protein sequence ID" value="QJD83654.1"/>
    <property type="molecule type" value="Genomic_DNA"/>
</dbReference>
<evidence type="ECO:0000313" key="3">
    <source>
        <dbReference type="Proteomes" id="UP000502248"/>
    </source>
</evidence>
<dbReference type="RefSeq" id="WP_169279943.1">
    <property type="nucleotide sequence ID" value="NZ_CP051680.1"/>
</dbReference>
<organism evidence="2 3">
    <name type="scientific">Cohnella herbarum</name>
    <dbReference type="NCBI Taxonomy" id="2728023"/>
    <lineage>
        <taxon>Bacteria</taxon>
        <taxon>Bacillati</taxon>
        <taxon>Bacillota</taxon>
        <taxon>Bacilli</taxon>
        <taxon>Bacillales</taxon>
        <taxon>Paenibacillaceae</taxon>
        <taxon>Cohnella</taxon>
    </lineage>
</organism>
<accession>A0A7Z2VIT6</accession>
<protein>
    <submittedName>
        <fullName evidence="2">Uncharacterized protein</fullName>
    </submittedName>
</protein>
<keyword evidence="1" id="KW-0472">Membrane</keyword>
<name>A0A7Z2VIT6_9BACL</name>
<dbReference type="KEGG" id="cheb:HH215_11015"/>
<reference evidence="2 3" key="1">
    <citation type="submission" date="2020-04" db="EMBL/GenBank/DDBJ databases">
        <title>Genome sequencing of novel species.</title>
        <authorList>
            <person name="Heo J."/>
            <person name="Kim S.-J."/>
            <person name="Kim J.-S."/>
            <person name="Hong S.-B."/>
            <person name="Kwon S.-W."/>
        </authorList>
    </citation>
    <scope>NUCLEOTIDE SEQUENCE [LARGE SCALE GENOMIC DNA]</scope>
    <source>
        <strain evidence="2 3">MFER-1</strain>
    </source>
</reference>
<keyword evidence="1" id="KW-1133">Transmembrane helix</keyword>
<evidence type="ECO:0000256" key="1">
    <source>
        <dbReference type="SAM" id="Phobius"/>
    </source>
</evidence>
<keyword evidence="3" id="KW-1185">Reference proteome</keyword>
<sequence length="204" mass="22301">MSDKAQNKRTYTIPVLYIVIVLMMTLIIVVYSKYLLTKQTHTTDLGKQLSEQYSYALIYADRLHDGADLLLSAKTESKRLQAAQWLGEAHLASGETVGLFVEAASLTTGQSREEASKPLFVAMNAVMGQEGPIASIGDIDGPLTDDQKAKLTIIRDAAAQMQEALNRFRPPSGEAGFRQMITIADWVPNAVEASKSLERLAGNL</sequence>
<evidence type="ECO:0000313" key="2">
    <source>
        <dbReference type="EMBL" id="QJD83654.1"/>
    </source>
</evidence>
<proteinExistence type="predicted"/>
<feature type="transmembrane region" description="Helical" evidence="1">
    <location>
        <begin position="12"/>
        <end position="31"/>
    </location>
</feature>
<dbReference type="Proteomes" id="UP000502248">
    <property type="component" value="Chromosome"/>
</dbReference>